<keyword evidence="1" id="KW-0812">Transmembrane</keyword>
<dbReference type="AlphaFoldDB" id="A0AAE0Y907"/>
<keyword evidence="1" id="KW-1133">Transmembrane helix</keyword>
<keyword evidence="1" id="KW-0472">Membrane</keyword>
<evidence type="ECO:0000313" key="3">
    <source>
        <dbReference type="Proteomes" id="UP001283361"/>
    </source>
</evidence>
<keyword evidence="3" id="KW-1185">Reference proteome</keyword>
<evidence type="ECO:0000313" key="2">
    <source>
        <dbReference type="EMBL" id="KAK3737341.1"/>
    </source>
</evidence>
<organism evidence="2 3">
    <name type="scientific">Elysia crispata</name>
    <name type="common">lettuce slug</name>
    <dbReference type="NCBI Taxonomy" id="231223"/>
    <lineage>
        <taxon>Eukaryota</taxon>
        <taxon>Metazoa</taxon>
        <taxon>Spiralia</taxon>
        <taxon>Lophotrochozoa</taxon>
        <taxon>Mollusca</taxon>
        <taxon>Gastropoda</taxon>
        <taxon>Heterobranchia</taxon>
        <taxon>Euthyneura</taxon>
        <taxon>Panpulmonata</taxon>
        <taxon>Sacoglossa</taxon>
        <taxon>Placobranchoidea</taxon>
        <taxon>Plakobranchidae</taxon>
        <taxon>Elysia</taxon>
    </lineage>
</organism>
<feature type="transmembrane region" description="Helical" evidence="1">
    <location>
        <begin position="75"/>
        <end position="93"/>
    </location>
</feature>
<evidence type="ECO:0008006" key="4">
    <source>
        <dbReference type="Google" id="ProtNLM"/>
    </source>
</evidence>
<sequence length="105" mass="11961">MGGRGGDLAVKSFTREPEADFSSFGHVSTVTTTPGQRCRRRVQTCFGLVFLVTSIRFVSPRFTLNSRFWPGLPRYFNQVCVTTIHFPLSLVVFRSLRRIFKRISG</sequence>
<comment type="caution">
    <text evidence="2">The sequence shown here is derived from an EMBL/GenBank/DDBJ whole genome shotgun (WGS) entry which is preliminary data.</text>
</comment>
<dbReference type="Proteomes" id="UP001283361">
    <property type="component" value="Unassembled WGS sequence"/>
</dbReference>
<dbReference type="EMBL" id="JAWDGP010006658">
    <property type="protein sequence ID" value="KAK3737341.1"/>
    <property type="molecule type" value="Genomic_DNA"/>
</dbReference>
<gene>
    <name evidence="2" type="ORF">RRG08_067405</name>
</gene>
<accession>A0AAE0Y907</accession>
<reference evidence="2" key="1">
    <citation type="journal article" date="2023" name="G3 (Bethesda)">
        <title>A reference genome for the long-term kleptoplast-retaining sea slug Elysia crispata morphotype clarki.</title>
        <authorList>
            <person name="Eastman K.E."/>
            <person name="Pendleton A.L."/>
            <person name="Shaikh M.A."/>
            <person name="Suttiyut T."/>
            <person name="Ogas R."/>
            <person name="Tomko P."/>
            <person name="Gavelis G."/>
            <person name="Widhalm J.R."/>
            <person name="Wisecaver J.H."/>
        </authorList>
    </citation>
    <scope>NUCLEOTIDE SEQUENCE</scope>
    <source>
        <strain evidence="2">ECLA1</strain>
    </source>
</reference>
<protein>
    <recommendedName>
        <fullName evidence="4">Transmembrane protein</fullName>
    </recommendedName>
</protein>
<name>A0AAE0Y907_9GAST</name>
<feature type="transmembrane region" description="Helical" evidence="1">
    <location>
        <begin position="45"/>
        <end position="63"/>
    </location>
</feature>
<evidence type="ECO:0000256" key="1">
    <source>
        <dbReference type="SAM" id="Phobius"/>
    </source>
</evidence>
<proteinExistence type="predicted"/>